<evidence type="ECO:0000313" key="5">
    <source>
        <dbReference type="Proteomes" id="UP000501107"/>
    </source>
</evidence>
<proteinExistence type="predicted"/>
<accession>A0A0B5N8X4</accession>
<dbReference type="EMBL" id="CP009334">
    <property type="protein sequence ID" value="AJG74154.1"/>
    <property type="molecule type" value="Genomic_DNA"/>
</dbReference>
<dbReference type="EMBL" id="VKQN01000001">
    <property type="protein sequence ID" value="MDR4174604.1"/>
    <property type="molecule type" value="Genomic_DNA"/>
</dbReference>
<dbReference type="Proteomes" id="UP001181533">
    <property type="component" value="Unassembled WGS sequence"/>
</dbReference>
<evidence type="ECO:0000313" key="2">
    <source>
        <dbReference type="EMBL" id="MDR4174604.1"/>
    </source>
</evidence>
<reference evidence="3 5" key="3">
    <citation type="submission" date="2020-05" db="EMBL/GenBank/DDBJ databases">
        <title>FDA dAtabase for Regulatory Grade micrObial Sequences (FDA-ARGOS): Supporting development and validation of Infectious Disease Dx tests.</title>
        <authorList>
            <person name="Nelson B."/>
            <person name="Plummer A."/>
            <person name="Tallon L."/>
            <person name="Sadzewicz L."/>
            <person name="Zhao X."/>
            <person name="Vavikolanu K."/>
            <person name="Mehta A."/>
            <person name="Aluvathingal J."/>
            <person name="Nadendla S."/>
            <person name="Myers T."/>
            <person name="Yan Y."/>
            <person name="Sichtig H."/>
        </authorList>
    </citation>
    <scope>NUCLEOTIDE SEQUENCE [LARGE SCALE GENOMIC DNA]</scope>
    <source>
        <strain evidence="3 5">FDAARGOS_795</strain>
        <plasmid evidence="3 5">unnamed3</plasmid>
    </source>
</reference>
<dbReference type="KEGG" id="btw:BF38_6094"/>
<dbReference type="Proteomes" id="UP000501107">
    <property type="component" value="Plasmid unnamed3"/>
</dbReference>
<evidence type="ECO:0000313" key="4">
    <source>
        <dbReference type="Proteomes" id="UP000031876"/>
    </source>
</evidence>
<organism evidence="3 5">
    <name type="scientific">Bacillus thuringiensis</name>
    <dbReference type="NCBI Taxonomy" id="1428"/>
    <lineage>
        <taxon>Bacteria</taxon>
        <taxon>Bacillati</taxon>
        <taxon>Bacillota</taxon>
        <taxon>Bacilli</taxon>
        <taxon>Bacillales</taxon>
        <taxon>Bacillaceae</taxon>
        <taxon>Bacillus</taxon>
        <taxon>Bacillus cereus group</taxon>
    </lineage>
</organism>
<reference evidence="2" key="2">
    <citation type="submission" date="2019-07" db="EMBL/GenBank/DDBJ databases">
        <title>Phylogenomic Reclassification of ATCC Bacillus Strains and Various Taxa within the Genus Bacillus.</title>
        <authorList>
            <person name="Riojas M.A."/>
            <person name="Frank A.M."/>
            <person name="Fenn S.L."/>
            <person name="King S.P."/>
            <person name="Brower S.M."/>
            <person name="Hazbon M.H."/>
        </authorList>
    </citation>
    <scope>NUCLEOTIDE SEQUENCE</scope>
    <source>
        <strain evidence="2">ATCC 35646</strain>
    </source>
</reference>
<evidence type="ECO:0000313" key="3">
    <source>
        <dbReference type="EMBL" id="QKH22902.1"/>
    </source>
</evidence>
<gene>
    <name evidence="1" type="ORF">BF38_6094</name>
    <name evidence="2" type="ORF">FO599_00480</name>
    <name evidence="3" type="ORF">FOC89_02675</name>
</gene>
<dbReference type="Proteomes" id="UP000031876">
    <property type="component" value="Plasmid 2"/>
</dbReference>
<geneLocation type="plasmid" evidence="3 5">
    <name>unnamed3</name>
</geneLocation>
<evidence type="ECO:0000313" key="1">
    <source>
        <dbReference type="EMBL" id="AJG74154.1"/>
    </source>
</evidence>
<dbReference type="RefSeq" id="WP_000133170.1">
    <property type="nucleotide sequence ID" value="NZ_CP009334.1"/>
</dbReference>
<geneLocation type="plasmid" evidence="1 4">
    <name>2</name>
</geneLocation>
<dbReference type="EMBL" id="CP053979">
    <property type="protein sequence ID" value="QKH22902.1"/>
    <property type="molecule type" value="Genomic_DNA"/>
</dbReference>
<sequence>MTDYGISVSSSVFEGVLNSQLLTFEGNPIDQVEEDHIILFKESDHEGNLIGRKHLVGVSSVNYDKEEGNLTIGIFDIMVHGSGTEKVLEKTRNPLSVDEMGYILTVARDFTEEDEYDDLDSLLKAYRTLDVEDFDLWLNDIQDQTEQAFIYILMDNLMELIHKEGYTGN</sequence>
<name>A0A0B5N8X4_BACTU</name>
<dbReference type="AlphaFoldDB" id="A0A0B5N8X4"/>
<keyword evidence="3" id="KW-0614">Plasmid</keyword>
<protein>
    <submittedName>
        <fullName evidence="3">Uncharacterized protein</fullName>
    </submittedName>
</protein>
<reference evidence="1 4" key="1">
    <citation type="journal article" date="2015" name="Genome Announc.">
        <title>Complete genome sequences for 35 biothreat assay-relevant bacillus species.</title>
        <authorList>
            <person name="Johnson S.L."/>
            <person name="Daligault H.E."/>
            <person name="Davenport K.W."/>
            <person name="Jaissle J."/>
            <person name="Frey K.G."/>
            <person name="Ladner J.T."/>
            <person name="Broomall S.M."/>
            <person name="Bishop-Lilly K.A."/>
            <person name="Bruce D.C."/>
            <person name="Gibbons H.S."/>
            <person name="Coyne S.R."/>
            <person name="Lo C.C."/>
            <person name="Meincke L."/>
            <person name="Munk A.C."/>
            <person name="Koroleva G.I."/>
            <person name="Rosenzweig C.N."/>
            <person name="Palacios G.F."/>
            <person name="Redden C.L."/>
            <person name="Minogue T.D."/>
            <person name="Chain P.S."/>
        </authorList>
    </citation>
    <scope>NUCLEOTIDE SEQUENCE [LARGE SCALE GENOMIC DNA]</scope>
    <source>
        <strain evidence="1 4">HD1011</strain>
        <plasmid evidence="1 4">2</plasmid>
    </source>
</reference>